<feature type="transmembrane region" description="Helical" evidence="10">
    <location>
        <begin position="277"/>
        <end position="296"/>
    </location>
</feature>
<evidence type="ECO:0000256" key="10">
    <source>
        <dbReference type="SAM" id="Phobius"/>
    </source>
</evidence>
<evidence type="ECO:0000256" key="9">
    <source>
        <dbReference type="ARBA" id="ARBA00037998"/>
    </source>
</evidence>
<dbReference type="Proteomes" id="UP000076574">
    <property type="component" value="Unassembled WGS sequence"/>
</dbReference>
<dbReference type="EMBL" id="CP050292">
    <property type="protein sequence ID" value="QND74177.1"/>
    <property type="molecule type" value="Genomic_DNA"/>
</dbReference>
<dbReference type="InterPro" id="IPR052157">
    <property type="entry name" value="BCAA_transport_permease"/>
</dbReference>
<dbReference type="STRING" id="943830.A4A58_16990"/>
<dbReference type="CDD" id="cd06582">
    <property type="entry name" value="TM_PBP1_LivH_like"/>
    <property type="match status" value="1"/>
</dbReference>
<dbReference type="Proteomes" id="UP000515291">
    <property type="component" value="Chromosome"/>
</dbReference>
<dbReference type="OrthoDB" id="9804361at2"/>
<dbReference type="GO" id="GO:1903806">
    <property type="term" value="P:L-isoleucine import across plasma membrane"/>
    <property type="evidence" value="ECO:0007669"/>
    <property type="project" value="TreeGrafter"/>
</dbReference>
<keyword evidence="3" id="KW-1003">Cell membrane</keyword>
<evidence type="ECO:0000313" key="14">
    <source>
        <dbReference type="Proteomes" id="UP000515291"/>
    </source>
</evidence>
<evidence type="ECO:0000256" key="5">
    <source>
        <dbReference type="ARBA" id="ARBA00022692"/>
    </source>
</evidence>
<reference evidence="11 13" key="1">
    <citation type="submission" date="2016-03" db="EMBL/GenBank/DDBJ databases">
        <title>Microsymbionts genomes from the relict species Vavilovia formosa (Stev.) Fed.</title>
        <authorList>
            <person name="Kopat V."/>
            <person name="Chirak E."/>
            <person name="Kimeklis A."/>
            <person name="Andronov E."/>
        </authorList>
    </citation>
    <scope>NUCLEOTIDE SEQUENCE [LARGE SCALE GENOMIC DNA]</scope>
    <source>
        <strain evidence="11 13">Vaf07</strain>
    </source>
</reference>
<feature type="transmembrane region" description="Helical" evidence="10">
    <location>
        <begin position="225"/>
        <end position="245"/>
    </location>
</feature>
<dbReference type="KEGG" id="trb:HB776_25490"/>
<reference evidence="14" key="2">
    <citation type="journal article" date="2020" name="Mol. Plant Microbe">
        <title>Rhizobial microsymbionts of the narrowly endemic Oxytropis species growing in Kamchatka are characterized by significant genetic diversity and possess a set of genes that are associated with T3SS and T6SS secretion systems and can affect the development of symbiosis.</title>
        <authorList>
            <person name="Safronova V."/>
            <person name="Guro P."/>
            <person name="Sazanova A."/>
            <person name="Kuznetsova I."/>
            <person name="Belimov A."/>
            <person name="Yakubov V."/>
            <person name="Chirak E."/>
            <person name="Afonin A."/>
            <person name="Gogolev Y."/>
            <person name="Andronov E."/>
            <person name="Tikhonovich I."/>
        </authorList>
    </citation>
    <scope>NUCLEOTIDE SEQUENCE [LARGE SCALE GENOMIC DNA]</scope>
    <source>
        <strain evidence="14">581</strain>
    </source>
</reference>
<comment type="similarity">
    <text evidence="9">Belongs to the binding-protein-dependent transport system permease family. LivHM subfamily.</text>
</comment>
<keyword evidence="4" id="KW-0997">Cell inner membrane</keyword>
<reference evidence="12" key="3">
    <citation type="journal article" date="2020" name="Mol. Plant Microbe Interact.">
        <title>Complete genome sequences of four natural Pseudomonas isolates that catabolize a wide range of aromatic compounds relevant to lignin valorization.</title>
        <authorList>
            <person name="Hatmaker E.A."/>
            <person name="Presle G."/>
            <person name="Cannon O."/>
            <person name="Guss A.M."/>
            <person name="Elkins J.G."/>
        </authorList>
    </citation>
    <scope>NUCLEOTIDE SEQUENCE</scope>
    <source>
        <strain evidence="12">581</strain>
    </source>
</reference>
<evidence type="ECO:0000256" key="1">
    <source>
        <dbReference type="ARBA" id="ARBA00004651"/>
    </source>
</evidence>
<dbReference type="PANTHER" id="PTHR11795:SF371">
    <property type="entry name" value="HIGH-AFFINITY BRANCHED-CHAIN AMINO ACID TRANSPORT SYSTEM PERMEASE PROTEIN LIVH"/>
    <property type="match status" value="1"/>
</dbReference>
<evidence type="ECO:0000313" key="11">
    <source>
        <dbReference type="EMBL" id="KZD20925.1"/>
    </source>
</evidence>
<evidence type="ECO:0000313" key="12">
    <source>
        <dbReference type="EMBL" id="QND74177.1"/>
    </source>
</evidence>
<evidence type="ECO:0000256" key="4">
    <source>
        <dbReference type="ARBA" id="ARBA00022519"/>
    </source>
</evidence>
<dbReference type="EMBL" id="LVYV01000054">
    <property type="protein sequence ID" value="KZD20925.1"/>
    <property type="molecule type" value="Genomic_DNA"/>
</dbReference>
<dbReference type="AlphaFoldDB" id="A0A163XHI4"/>
<dbReference type="GO" id="GO:0015192">
    <property type="term" value="F:L-phenylalanine transmembrane transporter activity"/>
    <property type="evidence" value="ECO:0007669"/>
    <property type="project" value="TreeGrafter"/>
</dbReference>
<evidence type="ECO:0000313" key="13">
    <source>
        <dbReference type="Proteomes" id="UP000076574"/>
    </source>
</evidence>
<keyword evidence="6" id="KW-0029">Amino-acid transport</keyword>
<comment type="subcellular location">
    <subcellularLocation>
        <location evidence="1">Cell membrane</location>
        <topology evidence="1">Multi-pass membrane protein</topology>
    </subcellularLocation>
</comment>
<organism evidence="11 13">
    <name type="scientific">Tardiphaga robiniae</name>
    <dbReference type="NCBI Taxonomy" id="943830"/>
    <lineage>
        <taxon>Bacteria</taxon>
        <taxon>Pseudomonadati</taxon>
        <taxon>Pseudomonadota</taxon>
        <taxon>Alphaproteobacteria</taxon>
        <taxon>Hyphomicrobiales</taxon>
        <taxon>Nitrobacteraceae</taxon>
        <taxon>Tardiphaga</taxon>
    </lineage>
</organism>
<evidence type="ECO:0000256" key="2">
    <source>
        <dbReference type="ARBA" id="ARBA00022448"/>
    </source>
</evidence>
<sequence>MGMIGQHLLNGLMQGTIYGLVAMGFTIFFGVMNVIKFSHGDVLTLGAFGGLVAVWAANALGLSVPLQFIVALCVAMALTAVVGAGISHFLIMPLRNAPPLNMLLMTMMVGTAIREAIRLFFPNGTNPQRFPELLPAGGFNIGPSFFRTDAIILIIAGAASIGAVYWIINHSKFGLAMRAVAEDTETARVMGINFGRIIPLTFALGSITAGFAGMIYALYYSEINYSMGLLLAVIGFTAAIVGGLGNIWGAIIGGYLFAGLQTFVVAAMPSMSDYKNVFAFVLIIVLITWRPTGLLAERGSERV</sequence>
<dbReference type="GO" id="GO:0005886">
    <property type="term" value="C:plasma membrane"/>
    <property type="evidence" value="ECO:0007669"/>
    <property type="project" value="UniProtKB-SubCell"/>
</dbReference>
<keyword evidence="5 10" id="KW-0812">Transmembrane</keyword>
<feature type="transmembrane region" description="Helical" evidence="10">
    <location>
        <begin position="197"/>
        <end position="219"/>
    </location>
</feature>
<dbReference type="InterPro" id="IPR001851">
    <property type="entry name" value="ABC_transp_permease"/>
</dbReference>
<evidence type="ECO:0000256" key="6">
    <source>
        <dbReference type="ARBA" id="ARBA00022970"/>
    </source>
</evidence>
<keyword evidence="2" id="KW-0813">Transport</keyword>
<dbReference type="GO" id="GO:0015190">
    <property type="term" value="F:L-leucine transmembrane transporter activity"/>
    <property type="evidence" value="ECO:0007669"/>
    <property type="project" value="TreeGrafter"/>
</dbReference>
<accession>A0A163XHI4</accession>
<dbReference type="RefSeq" id="WP_068737795.1">
    <property type="nucleotide sequence ID" value="NZ_CP050292.1"/>
</dbReference>
<feature type="transmembrane region" description="Helical" evidence="10">
    <location>
        <begin position="42"/>
        <end position="62"/>
    </location>
</feature>
<dbReference type="GO" id="GO:0015808">
    <property type="term" value="P:L-alanine transport"/>
    <property type="evidence" value="ECO:0007669"/>
    <property type="project" value="TreeGrafter"/>
</dbReference>
<feature type="transmembrane region" description="Helical" evidence="10">
    <location>
        <begin position="103"/>
        <end position="121"/>
    </location>
</feature>
<keyword evidence="8 10" id="KW-0472">Membrane</keyword>
<dbReference type="GO" id="GO:0015188">
    <property type="term" value="F:L-isoleucine transmembrane transporter activity"/>
    <property type="evidence" value="ECO:0007669"/>
    <property type="project" value="TreeGrafter"/>
</dbReference>
<evidence type="ECO:0000256" key="3">
    <source>
        <dbReference type="ARBA" id="ARBA00022475"/>
    </source>
</evidence>
<dbReference type="GO" id="GO:0005304">
    <property type="term" value="F:L-valine transmembrane transporter activity"/>
    <property type="evidence" value="ECO:0007669"/>
    <property type="project" value="TreeGrafter"/>
</dbReference>
<evidence type="ECO:0000256" key="7">
    <source>
        <dbReference type="ARBA" id="ARBA00022989"/>
    </source>
</evidence>
<evidence type="ECO:0000256" key="8">
    <source>
        <dbReference type="ARBA" id="ARBA00023136"/>
    </source>
</evidence>
<proteinExistence type="inferred from homology"/>
<keyword evidence="7 10" id="KW-1133">Transmembrane helix</keyword>
<dbReference type="GO" id="GO:0042941">
    <property type="term" value="P:D-alanine transmembrane transport"/>
    <property type="evidence" value="ECO:0007669"/>
    <property type="project" value="TreeGrafter"/>
</dbReference>
<name>A0A163XHI4_9BRAD</name>
<dbReference type="PANTHER" id="PTHR11795">
    <property type="entry name" value="BRANCHED-CHAIN AMINO ACID TRANSPORT SYSTEM PERMEASE PROTEIN LIVH"/>
    <property type="match status" value="1"/>
</dbReference>
<feature type="transmembrane region" description="Helical" evidence="10">
    <location>
        <begin position="150"/>
        <end position="168"/>
    </location>
</feature>
<feature type="transmembrane region" description="Helical" evidence="10">
    <location>
        <begin position="68"/>
        <end position="91"/>
    </location>
</feature>
<dbReference type="Pfam" id="PF02653">
    <property type="entry name" value="BPD_transp_2"/>
    <property type="match status" value="1"/>
</dbReference>
<gene>
    <name evidence="11" type="ORF">A4A58_16990</name>
    <name evidence="12" type="ORF">HB776_25490</name>
</gene>
<feature type="transmembrane region" description="Helical" evidence="10">
    <location>
        <begin position="12"/>
        <end position="35"/>
    </location>
</feature>
<keyword evidence="13" id="KW-1185">Reference proteome</keyword>
<protein>
    <submittedName>
        <fullName evidence="11 12">ABC transporter permease</fullName>
    </submittedName>
</protein>